<dbReference type="InterPro" id="IPR006330">
    <property type="entry name" value="Ado/ade_deaminase"/>
</dbReference>
<evidence type="ECO:0000313" key="8">
    <source>
        <dbReference type="Proteomes" id="UP000569914"/>
    </source>
</evidence>
<dbReference type="Proteomes" id="UP000569914">
    <property type="component" value="Unassembled WGS sequence"/>
</dbReference>
<sequence>MTGRDLRRLPKANLHLHLTGSMRPETADELAARHGLPPLPPVDPAGPVPHGWEVFQDRYDAARSAVRTAADIHRIVTEAIADDQAAGAGWVELQVDPTAYAPHLGSLEAVIEAVLAAVRGRPAGVIIAASWGAPADHAERLAELAVRYRPHGVVGFGLSNDERRGRTATFVPAFRLITEAGLLAVPHAGFYQGAWHVREAIELLGAHRVGHGLTAVEDPAVLDLLARRGIALEVCPTSYPPFGVVADLASIPLDQLAAAGVPVALATDDPLIFGVDLAGQYALVRDHLGRTDTVLAALAEQSVDASAAPAELKQRLRAGIKSWLGSHSRPRRRRH</sequence>
<evidence type="ECO:0000313" key="7">
    <source>
        <dbReference type="EMBL" id="NYE73427.1"/>
    </source>
</evidence>
<proteinExistence type="inferred from homology"/>
<keyword evidence="5" id="KW-0862">Zinc</keyword>
<dbReference type="PANTHER" id="PTHR43114:SF6">
    <property type="entry name" value="ADENINE DEAMINASE"/>
    <property type="match status" value="1"/>
</dbReference>
<reference evidence="7 8" key="1">
    <citation type="submission" date="2020-07" db="EMBL/GenBank/DDBJ databases">
        <title>Sequencing the genomes of 1000 actinobacteria strains.</title>
        <authorList>
            <person name="Klenk H.-P."/>
        </authorList>
    </citation>
    <scope>NUCLEOTIDE SEQUENCE [LARGE SCALE GENOMIC DNA]</scope>
    <source>
        <strain evidence="7 8">DSM 22083</strain>
    </source>
</reference>
<dbReference type="PANTHER" id="PTHR43114">
    <property type="entry name" value="ADENINE DEAMINASE"/>
    <property type="match status" value="1"/>
</dbReference>
<keyword evidence="8" id="KW-1185">Reference proteome</keyword>
<dbReference type="Pfam" id="PF00962">
    <property type="entry name" value="A_deaminase"/>
    <property type="match status" value="1"/>
</dbReference>
<evidence type="ECO:0000256" key="1">
    <source>
        <dbReference type="ARBA" id="ARBA00001947"/>
    </source>
</evidence>
<evidence type="ECO:0000259" key="6">
    <source>
        <dbReference type="Pfam" id="PF00962"/>
    </source>
</evidence>
<dbReference type="AlphaFoldDB" id="A0A7Y9LD20"/>
<protein>
    <submittedName>
        <fullName evidence="7">Adenosine deaminase</fullName>
        <ecNumber evidence="7">3.5.4.4</ecNumber>
    </submittedName>
</protein>
<gene>
    <name evidence="7" type="ORF">BKA15_004756</name>
</gene>
<keyword evidence="4 7" id="KW-0378">Hydrolase</keyword>
<dbReference type="GO" id="GO:0019239">
    <property type="term" value="F:deaminase activity"/>
    <property type="evidence" value="ECO:0007669"/>
    <property type="project" value="InterPro"/>
</dbReference>
<dbReference type="GO" id="GO:0046872">
    <property type="term" value="F:metal ion binding"/>
    <property type="evidence" value="ECO:0007669"/>
    <property type="project" value="UniProtKB-KW"/>
</dbReference>
<dbReference type="EC" id="3.5.4.4" evidence="7"/>
<keyword evidence="3" id="KW-0479">Metal-binding</keyword>
<name>A0A7Y9LD20_9ACTN</name>
<dbReference type="InterPro" id="IPR001365">
    <property type="entry name" value="A_deaminase_dom"/>
</dbReference>
<evidence type="ECO:0000256" key="4">
    <source>
        <dbReference type="ARBA" id="ARBA00022801"/>
    </source>
</evidence>
<comment type="similarity">
    <text evidence="2">Belongs to the metallo-dependent hydrolases superfamily. Adenosine and AMP deaminases family.</text>
</comment>
<evidence type="ECO:0000256" key="5">
    <source>
        <dbReference type="ARBA" id="ARBA00022833"/>
    </source>
</evidence>
<dbReference type="RefSeq" id="WP_179754908.1">
    <property type="nucleotide sequence ID" value="NZ_JACCBU010000001.1"/>
</dbReference>
<dbReference type="GO" id="GO:0016814">
    <property type="term" value="F:hydrolase activity, acting on carbon-nitrogen (but not peptide) bonds, in cyclic amidines"/>
    <property type="evidence" value="ECO:0007669"/>
    <property type="project" value="UniProtKB-ARBA"/>
</dbReference>
<comment type="caution">
    <text evidence="7">The sequence shown here is derived from an EMBL/GenBank/DDBJ whole genome shotgun (WGS) entry which is preliminary data.</text>
</comment>
<dbReference type="NCBIfam" id="TIGR01430">
    <property type="entry name" value="aden_deam"/>
    <property type="match status" value="1"/>
</dbReference>
<evidence type="ECO:0000256" key="2">
    <source>
        <dbReference type="ARBA" id="ARBA00006676"/>
    </source>
</evidence>
<accession>A0A7Y9LD20</accession>
<evidence type="ECO:0000256" key="3">
    <source>
        <dbReference type="ARBA" id="ARBA00022723"/>
    </source>
</evidence>
<dbReference type="InterPro" id="IPR032466">
    <property type="entry name" value="Metal_Hydrolase"/>
</dbReference>
<dbReference type="SUPFAM" id="SSF51556">
    <property type="entry name" value="Metallo-dependent hydrolases"/>
    <property type="match status" value="1"/>
</dbReference>
<dbReference type="EMBL" id="JACCBU010000001">
    <property type="protein sequence ID" value="NYE73427.1"/>
    <property type="molecule type" value="Genomic_DNA"/>
</dbReference>
<organism evidence="7 8">
    <name type="scientific">Microlunatus parietis</name>
    <dbReference type="NCBI Taxonomy" id="682979"/>
    <lineage>
        <taxon>Bacteria</taxon>
        <taxon>Bacillati</taxon>
        <taxon>Actinomycetota</taxon>
        <taxon>Actinomycetes</taxon>
        <taxon>Propionibacteriales</taxon>
        <taxon>Propionibacteriaceae</taxon>
        <taxon>Microlunatus</taxon>
    </lineage>
</organism>
<comment type="cofactor">
    <cofactor evidence="1">
        <name>Zn(2+)</name>
        <dbReference type="ChEBI" id="CHEBI:29105"/>
    </cofactor>
</comment>
<feature type="domain" description="Adenosine deaminase" evidence="6">
    <location>
        <begin position="10"/>
        <end position="322"/>
    </location>
</feature>
<dbReference type="Gene3D" id="3.20.20.140">
    <property type="entry name" value="Metal-dependent hydrolases"/>
    <property type="match status" value="1"/>
</dbReference>